<sequence>MTMTNMHGTRPIRVMLVDNQTLILDGFARIIDAQPDMSVIVTATDGETAIRTARQAKPDVILMDVRMPGLDGIQTTRTIIHDLPETRIIGLTSYGTDNYAIGMLDAGANGFLLKNTNAERFLDAIRATVSGNTVMDTTTMNRLNRRLATGSVQTSAPVMVSADDGETSDERNDDLPDFTNREHDVLARVVQGDSNDQIAESLGISVSTVKTHIGNILRKTGQINRVRLIVWAARHSTQIGIPYAA</sequence>
<keyword evidence="2" id="KW-0805">Transcription regulation</keyword>
<name>A0A430FHZ6_9BIFI</name>
<dbReference type="AlphaFoldDB" id="A0A430FHZ6"/>
<dbReference type="OrthoDB" id="9808843at2"/>
<dbReference type="Proteomes" id="UP000288607">
    <property type="component" value="Unassembled WGS sequence"/>
</dbReference>
<evidence type="ECO:0000256" key="4">
    <source>
        <dbReference type="ARBA" id="ARBA00023163"/>
    </source>
</evidence>
<comment type="caution">
    <text evidence="8">The sequence shown here is derived from an EMBL/GenBank/DDBJ whole genome shotgun (WGS) entry which is preliminary data.</text>
</comment>
<dbReference type="PROSITE" id="PS50110">
    <property type="entry name" value="RESPONSE_REGULATORY"/>
    <property type="match status" value="1"/>
</dbReference>
<dbReference type="PRINTS" id="PR00038">
    <property type="entry name" value="HTHLUXR"/>
</dbReference>
<keyword evidence="3" id="KW-0238">DNA-binding</keyword>
<dbReference type="CDD" id="cd06170">
    <property type="entry name" value="LuxR_C_like"/>
    <property type="match status" value="1"/>
</dbReference>
<dbReference type="CDD" id="cd17535">
    <property type="entry name" value="REC_NarL-like"/>
    <property type="match status" value="1"/>
</dbReference>
<protein>
    <submittedName>
        <fullName evidence="8">Transcriptional regulator</fullName>
    </submittedName>
</protein>
<evidence type="ECO:0000259" key="7">
    <source>
        <dbReference type="PROSITE" id="PS50110"/>
    </source>
</evidence>
<dbReference type="SMART" id="SM00448">
    <property type="entry name" value="REC"/>
    <property type="match status" value="1"/>
</dbReference>
<dbReference type="EMBL" id="QXGJ01000001">
    <property type="protein sequence ID" value="RSX52392.1"/>
    <property type="molecule type" value="Genomic_DNA"/>
</dbReference>
<evidence type="ECO:0000256" key="3">
    <source>
        <dbReference type="ARBA" id="ARBA00023125"/>
    </source>
</evidence>
<dbReference type="PROSITE" id="PS00622">
    <property type="entry name" value="HTH_LUXR_1"/>
    <property type="match status" value="1"/>
</dbReference>
<keyword evidence="9" id="KW-1185">Reference proteome</keyword>
<gene>
    <name evidence="8" type="ORF">D2E23_0120</name>
</gene>
<dbReference type="PROSITE" id="PS50043">
    <property type="entry name" value="HTH_LUXR_2"/>
    <property type="match status" value="1"/>
</dbReference>
<feature type="modified residue" description="4-aspartylphosphate" evidence="5">
    <location>
        <position position="64"/>
    </location>
</feature>
<dbReference type="PANTHER" id="PTHR43214:SF24">
    <property type="entry name" value="TRANSCRIPTIONAL REGULATORY PROTEIN NARL-RELATED"/>
    <property type="match status" value="1"/>
</dbReference>
<dbReference type="RefSeq" id="WP_126029089.1">
    <property type="nucleotide sequence ID" value="NZ_QXGJ01000001.1"/>
</dbReference>
<dbReference type="Pfam" id="PF00196">
    <property type="entry name" value="GerE"/>
    <property type="match status" value="1"/>
</dbReference>
<evidence type="ECO:0000313" key="9">
    <source>
        <dbReference type="Proteomes" id="UP000288607"/>
    </source>
</evidence>
<dbReference type="InterPro" id="IPR001789">
    <property type="entry name" value="Sig_transdc_resp-reg_receiver"/>
</dbReference>
<dbReference type="GO" id="GO:0006355">
    <property type="term" value="P:regulation of DNA-templated transcription"/>
    <property type="evidence" value="ECO:0007669"/>
    <property type="project" value="InterPro"/>
</dbReference>
<proteinExistence type="predicted"/>
<reference evidence="8 9" key="1">
    <citation type="submission" date="2018-09" db="EMBL/GenBank/DDBJ databases">
        <title>Characterization of the phylogenetic diversity of five novel species belonging to the genus Bifidobacterium.</title>
        <authorList>
            <person name="Lugli G.A."/>
            <person name="Duranti S."/>
            <person name="Milani C."/>
        </authorList>
    </citation>
    <scope>NUCLEOTIDE SEQUENCE [LARGE SCALE GENOMIC DNA]</scope>
    <source>
        <strain evidence="8 9">2028B</strain>
    </source>
</reference>
<evidence type="ECO:0000256" key="1">
    <source>
        <dbReference type="ARBA" id="ARBA00022553"/>
    </source>
</evidence>
<evidence type="ECO:0000256" key="2">
    <source>
        <dbReference type="ARBA" id="ARBA00023015"/>
    </source>
</evidence>
<dbReference type="SUPFAM" id="SSF52172">
    <property type="entry name" value="CheY-like"/>
    <property type="match status" value="1"/>
</dbReference>
<dbReference type="Gene3D" id="3.40.50.2300">
    <property type="match status" value="1"/>
</dbReference>
<evidence type="ECO:0000259" key="6">
    <source>
        <dbReference type="PROSITE" id="PS50043"/>
    </source>
</evidence>
<dbReference type="GO" id="GO:0000160">
    <property type="term" value="P:phosphorelay signal transduction system"/>
    <property type="evidence" value="ECO:0007669"/>
    <property type="project" value="InterPro"/>
</dbReference>
<dbReference type="SUPFAM" id="SSF46894">
    <property type="entry name" value="C-terminal effector domain of the bipartite response regulators"/>
    <property type="match status" value="1"/>
</dbReference>
<dbReference type="GO" id="GO:0003677">
    <property type="term" value="F:DNA binding"/>
    <property type="evidence" value="ECO:0007669"/>
    <property type="project" value="UniProtKB-KW"/>
</dbReference>
<evidence type="ECO:0000313" key="8">
    <source>
        <dbReference type="EMBL" id="RSX52392.1"/>
    </source>
</evidence>
<accession>A0A430FHZ6</accession>
<dbReference type="InterPro" id="IPR000792">
    <property type="entry name" value="Tscrpt_reg_LuxR_C"/>
</dbReference>
<keyword evidence="1 5" id="KW-0597">Phosphoprotein</keyword>
<evidence type="ECO:0000256" key="5">
    <source>
        <dbReference type="PROSITE-ProRule" id="PRU00169"/>
    </source>
</evidence>
<keyword evidence="4" id="KW-0804">Transcription</keyword>
<dbReference type="InterPro" id="IPR011006">
    <property type="entry name" value="CheY-like_superfamily"/>
</dbReference>
<dbReference type="InterPro" id="IPR058245">
    <property type="entry name" value="NreC/VraR/RcsB-like_REC"/>
</dbReference>
<dbReference type="InterPro" id="IPR039420">
    <property type="entry name" value="WalR-like"/>
</dbReference>
<dbReference type="InterPro" id="IPR016032">
    <property type="entry name" value="Sig_transdc_resp-reg_C-effctor"/>
</dbReference>
<feature type="domain" description="Response regulatory" evidence="7">
    <location>
        <begin position="13"/>
        <end position="129"/>
    </location>
</feature>
<dbReference type="PANTHER" id="PTHR43214">
    <property type="entry name" value="TWO-COMPONENT RESPONSE REGULATOR"/>
    <property type="match status" value="1"/>
</dbReference>
<dbReference type="SMART" id="SM00421">
    <property type="entry name" value="HTH_LUXR"/>
    <property type="match status" value="1"/>
</dbReference>
<organism evidence="8 9">
    <name type="scientific">Bifidobacterium callimiconis</name>
    <dbReference type="NCBI Taxonomy" id="2306973"/>
    <lineage>
        <taxon>Bacteria</taxon>
        <taxon>Bacillati</taxon>
        <taxon>Actinomycetota</taxon>
        <taxon>Actinomycetes</taxon>
        <taxon>Bifidobacteriales</taxon>
        <taxon>Bifidobacteriaceae</taxon>
        <taxon>Bifidobacterium</taxon>
    </lineage>
</organism>
<feature type="domain" description="HTH luxR-type" evidence="6">
    <location>
        <begin position="171"/>
        <end position="236"/>
    </location>
</feature>
<dbReference type="Pfam" id="PF00072">
    <property type="entry name" value="Response_reg"/>
    <property type="match status" value="1"/>
</dbReference>